<dbReference type="AlphaFoldDB" id="A0A8S2UFK6"/>
<comment type="caution">
    <text evidence="1">The sequence shown here is derived from an EMBL/GenBank/DDBJ whole genome shotgun (WGS) entry which is preliminary data.</text>
</comment>
<proteinExistence type="predicted"/>
<accession>A0A8S2UFK6</accession>
<dbReference type="SUPFAM" id="SSF52047">
    <property type="entry name" value="RNI-like"/>
    <property type="match status" value="1"/>
</dbReference>
<gene>
    <name evidence="1" type="ORF">BYL167_LOCUS28821</name>
</gene>
<dbReference type="InterPro" id="IPR032675">
    <property type="entry name" value="LRR_dom_sf"/>
</dbReference>
<evidence type="ECO:0000313" key="1">
    <source>
        <dbReference type="EMBL" id="CAF4334057.1"/>
    </source>
</evidence>
<organism evidence="1 2">
    <name type="scientific">Rotaria magnacalcarata</name>
    <dbReference type="NCBI Taxonomy" id="392030"/>
    <lineage>
        <taxon>Eukaryota</taxon>
        <taxon>Metazoa</taxon>
        <taxon>Spiralia</taxon>
        <taxon>Gnathifera</taxon>
        <taxon>Rotifera</taxon>
        <taxon>Eurotatoria</taxon>
        <taxon>Bdelloidea</taxon>
        <taxon>Philodinida</taxon>
        <taxon>Philodinidae</taxon>
        <taxon>Rotaria</taxon>
    </lineage>
</organism>
<dbReference type="Gene3D" id="3.80.10.10">
    <property type="entry name" value="Ribonuclease Inhibitor"/>
    <property type="match status" value="1"/>
</dbReference>
<protein>
    <submittedName>
        <fullName evidence="1">Uncharacterized protein</fullName>
    </submittedName>
</protein>
<reference evidence="1" key="1">
    <citation type="submission" date="2021-02" db="EMBL/GenBank/DDBJ databases">
        <authorList>
            <person name="Nowell W R."/>
        </authorList>
    </citation>
    <scope>NUCLEOTIDE SEQUENCE</scope>
</reference>
<dbReference type="Proteomes" id="UP000681967">
    <property type="component" value="Unassembled WGS sequence"/>
</dbReference>
<evidence type="ECO:0000313" key="2">
    <source>
        <dbReference type="Proteomes" id="UP000681967"/>
    </source>
</evidence>
<sequence>MTAKVGVNNEDIMAVSEHCLQLRQLDLLGSSIIMESTVECVLKRCLSLEFLDLSFCDKISNETISIWICRYKNFFKRSYSPRMNDDIYTEFD</sequence>
<dbReference type="EMBL" id="CAJOBH010042043">
    <property type="protein sequence ID" value="CAF4334057.1"/>
    <property type="molecule type" value="Genomic_DNA"/>
</dbReference>
<name>A0A8S2UFK6_9BILA</name>